<dbReference type="AlphaFoldDB" id="A0A813NGW0"/>
<evidence type="ECO:0000313" key="6">
    <source>
        <dbReference type="Proteomes" id="UP000663860"/>
    </source>
</evidence>
<reference evidence="4" key="1">
    <citation type="submission" date="2021-02" db="EMBL/GenBank/DDBJ databases">
        <authorList>
            <person name="Nowell W R."/>
        </authorList>
    </citation>
    <scope>NUCLEOTIDE SEQUENCE</scope>
</reference>
<keyword evidence="1" id="KW-0677">Repeat</keyword>
<dbReference type="Proteomes" id="UP000663860">
    <property type="component" value="Unassembled WGS sequence"/>
</dbReference>
<accession>A0A813NGW0</accession>
<dbReference type="PROSITE" id="PS50088">
    <property type="entry name" value="ANK_REPEAT"/>
    <property type="match status" value="2"/>
</dbReference>
<name>A0A813NGW0_9BILA</name>
<feature type="repeat" description="ANK" evidence="3">
    <location>
        <begin position="142"/>
        <end position="174"/>
    </location>
</feature>
<dbReference type="Gene3D" id="1.25.40.20">
    <property type="entry name" value="Ankyrin repeat-containing domain"/>
    <property type="match status" value="1"/>
</dbReference>
<dbReference type="PANTHER" id="PTHR24198">
    <property type="entry name" value="ANKYRIN REPEAT AND PROTEIN KINASE DOMAIN-CONTAINING PROTEIN"/>
    <property type="match status" value="1"/>
</dbReference>
<dbReference type="InterPro" id="IPR002110">
    <property type="entry name" value="Ankyrin_rpt"/>
</dbReference>
<dbReference type="SMART" id="SM00248">
    <property type="entry name" value="ANK"/>
    <property type="match status" value="5"/>
</dbReference>
<dbReference type="Pfam" id="PF12796">
    <property type="entry name" value="Ank_2"/>
    <property type="match status" value="2"/>
</dbReference>
<organism evidence="4 6">
    <name type="scientific">Adineta steineri</name>
    <dbReference type="NCBI Taxonomy" id="433720"/>
    <lineage>
        <taxon>Eukaryota</taxon>
        <taxon>Metazoa</taxon>
        <taxon>Spiralia</taxon>
        <taxon>Gnathifera</taxon>
        <taxon>Rotifera</taxon>
        <taxon>Eurotatoria</taxon>
        <taxon>Bdelloidea</taxon>
        <taxon>Adinetida</taxon>
        <taxon>Adinetidae</taxon>
        <taxon>Adineta</taxon>
    </lineage>
</organism>
<keyword evidence="2 3" id="KW-0040">ANK repeat</keyword>
<dbReference type="EMBL" id="CAJNOE010000017">
    <property type="protein sequence ID" value="CAF0738557.1"/>
    <property type="molecule type" value="Genomic_DNA"/>
</dbReference>
<feature type="repeat" description="ANK" evidence="3">
    <location>
        <begin position="91"/>
        <end position="123"/>
    </location>
</feature>
<evidence type="ECO:0000256" key="3">
    <source>
        <dbReference type="PROSITE-ProRule" id="PRU00023"/>
    </source>
</evidence>
<dbReference type="Proteomes" id="UP000663868">
    <property type="component" value="Unassembled WGS sequence"/>
</dbReference>
<dbReference type="PANTHER" id="PTHR24198:SF165">
    <property type="entry name" value="ANKYRIN REPEAT-CONTAINING PROTEIN-RELATED"/>
    <property type="match status" value="1"/>
</dbReference>
<dbReference type="PROSITE" id="PS50297">
    <property type="entry name" value="ANK_REP_REGION"/>
    <property type="match status" value="2"/>
</dbReference>
<sequence>MIGTLVGKKQWAALHYAVDCNNTKLCRMLTLEEDQYRCEVNILGGNGENVLHVVAQSNCIWTNPPNTENVLPMLKLLIEDCDVDVNHADDEGRTPLHLAAMRGRLLYVEYLIDHGAKVDVRIKVLEYFIEVVHIEVDAISERRRTPLHIASKYGHLDAVQYLIESGASTTLRNAQLFNCLEISIQKQHAEVVKYLLQLPNWREMMRNAQPIEATDAYDTPMRKLIRYMPDVALWMIEEKLTRKVGGEGQKVSKEIYDYEFYEDMYTVKKWYKQGAELPLEDKSCKVRCHKLGFNAIYDCCCSIDCCNTTVGVENVNACEPYTRDAYTLVRNHPLIIVSQQSAYSKLMAHQFHILLRLAVGEIPTLMDEGTRWRNQMLYNFVSDGEILRLQFHRFVKFVCCCKYWNRKSRMSSQPVALLTFDQRAHGCCQKAWHYTKNHFFDEKIQDDIKLKITSDDDD</sequence>
<evidence type="ECO:0000313" key="4">
    <source>
        <dbReference type="EMBL" id="CAF0738557.1"/>
    </source>
</evidence>
<proteinExistence type="predicted"/>
<protein>
    <submittedName>
        <fullName evidence="4">Uncharacterized protein</fullName>
    </submittedName>
</protein>
<evidence type="ECO:0000313" key="5">
    <source>
        <dbReference type="EMBL" id="CAF4028237.1"/>
    </source>
</evidence>
<comment type="caution">
    <text evidence="4">The sequence shown here is derived from an EMBL/GenBank/DDBJ whole genome shotgun (WGS) entry which is preliminary data.</text>
</comment>
<evidence type="ECO:0000256" key="2">
    <source>
        <dbReference type="ARBA" id="ARBA00023043"/>
    </source>
</evidence>
<dbReference type="InterPro" id="IPR036770">
    <property type="entry name" value="Ankyrin_rpt-contain_sf"/>
</dbReference>
<gene>
    <name evidence="4" type="ORF">IZO911_LOCUS3385</name>
    <name evidence="5" type="ORF">KXQ929_LOCUS30126</name>
</gene>
<dbReference type="EMBL" id="CAJOBB010003227">
    <property type="protein sequence ID" value="CAF4028237.1"/>
    <property type="molecule type" value="Genomic_DNA"/>
</dbReference>
<evidence type="ECO:0000256" key="1">
    <source>
        <dbReference type="ARBA" id="ARBA00022737"/>
    </source>
</evidence>
<dbReference type="SUPFAM" id="SSF48403">
    <property type="entry name" value="Ankyrin repeat"/>
    <property type="match status" value="1"/>
</dbReference>